<evidence type="ECO:0000259" key="9">
    <source>
        <dbReference type="Pfam" id="PF08281"/>
    </source>
</evidence>
<feature type="transmembrane region" description="Helical" evidence="7">
    <location>
        <begin position="166"/>
        <end position="189"/>
    </location>
</feature>
<dbReference type="InterPro" id="IPR007627">
    <property type="entry name" value="RNA_pol_sigma70_r2"/>
</dbReference>
<dbReference type="NCBIfam" id="TIGR02937">
    <property type="entry name" value="sigma70-ECF"/>
    <property type="match status" value="1"/>
</dbReference>
<dbReference type="NCBIfam" id="TIGR02985">
    <property type="entry name" value="Sig70_bacteroi1"/>
    <property type="match status" value="1"/>
</dbReference>
<dbReference type="InterPro" id="IPR013249">
    <property type="entry name" value="RNA_pol_sigma70_r4_t2"/>
</dbReference>
<gene>
    <name evidence="10" type="ORF">J7I43_04010</name>
</gene>
<dbReference type="SUPFAM" id="SSF88946">
    <property type="entry name" value="Sigma2 domain of RNA polymerase sigma factors"/>
    <property type="match status" value="1"/>
</dbReference>
<dbReference type="InterPro" id="IPR013325">
    <property type="entry name" value="RNA_pol_sigma_r2"/>
</dbReference>
<evidence type="ECO:0000256" key="6">
    <source>
        <dbReference type="RuleBase" id="RU000716"/>
    </source>
</evidence>
<dbReference type="InterPro" id="IPR036388">
    <property type="entry name" value="WH-like_DNA-bd_sf"/>
</dbReference>
<evidence type="ECO:0000259" key="8">
    <source>
        <dbReference type="Pfam" id="PF04542"/>
    </source>
</evidence>
<dbReference type="InterPro" id="IPR039425">
    <property type="entry name" value="RNA_pol_sigma-70-like"/>
</dbReference>
<dbReference type="InterPro" id="IPR000838">
    <property type="entry name" value="RNA_pol_sigma70_ECF_CS"/>
</dbReference>
<dbReference type="EMBL" id="JAGHKP010000001">
    <property type="protein sequence ID" value="MBO9151359.1"/>
    <property type="molecule type" value="Genomic_DNA"/>
</dbReference>
<dbReference type="PANTHER" id="PTHR43133">
    <property type="entry name" value="RNA POLYMERASE ECF-TYPE SIGMA FACTO"/>
    <property type="match status" value="1"/>
</dbReference>
<dbReference type="InterPro" id="IPR013324">
    <property type="entry name" value="RNA_pol_sigma_r3/r4-like"/>
</dbReference>
<keyword evidence="7" id="KW-0812">Transmembrane</keyword>
<keyword evidence="3 6" id="KW-0731">Sigma factor</keyword>
<evidence type="ECO:0000256" key="4">
    <source>
        <dbReference type="ARBA" id="ARBA00023125"/>
    </source>
</evidence>
<dbReference type="Pfam" id="PF04542">
    <property type="entry name" value="Sigma70_r2"/>
    <property type="match status" value="1"/>
</dbReference>
<name>A0ABS3YB30_9BACT</name>
<keyword evidence="5 6" id="KW-0804">Transcription</keyword>
<keyword evidence="11" id="KW-1185">Reference proteome</keyword>
<dbReference type="Gene3D" id="1.10.10.10">
    <property type="entry name" value="Winged helix-like DNA-binding domain superfamily/Winged helix DNA-binding domain"/>
    <property type="match status" value="1"/>
</dbReference>
<evidence type="ECO:0000313" key="11">
    <source>
        <dbReference type="Proteomes" id="UP000679126"/>
    </source>
</evidence>
<comment type="caution">
    <text evidence="10">The sequence shown here is derived from an EMBL/GenBank/DDBJ whole genome shotgun (WGS) entry which is preliminary data.</text>
</comment>
<dbReference type="Pfam" id="PF08281">
    <property type="entry name" value="Sigma70_r4_2"/>
    <property type="match status" value="1"/>
</dbReference>
<dbReference type="InterPro" id="IPR014284">
    <property type="entry name" value="RNA_pol_sigma-70_dom"/>
</dbReference>
<dbReference type="PROSITE" id="PS01063">
    <property type="entry name" value="SIGMA70_ECF"/>
    <property type="match status" value="1"/>
</dbReference>
<evidence type="ECO:0000256" key="3">
    <source>
        <dbReference type="ARBA" id="ARBA00023082"/>
    </source>
</evidence>
<dbReference type="RefSeq" id="WP_209143498.1">
    <property type="nucleotide sequence ID" value="NZ_JAGHKP010000001.1"/>
</dbReference>
<protein>
    <recommendedName>
        <fullName evidence="6">RNA polymerase sigma factor</fullName>
    </recommendedName>
</protein>
<dbReference type="Proteomes" id="UP000679126">
    <property type="component" value="Unassembled WGS sequence"/>
</dbReference>
<comment type="similarity">
    <text evidence="1 6">Belongs to the sigma-70 factor family. ECF subfamily.</text>
</comment>
<feature type="domain" description="RNA polymerase sigma-70 region 2" evidence="8">
    <location>
        <begin position="27"/>
        <end position="94"/>
    </location>
</feature>
<keyword evidence="4 6" id="KW-0238">DNA-binding</keyword>
<dbReference type="SUPFAM" id="SSF88659">
    <property type="entry name" value="Sigma3 and sigma4 domains of RNA polymerase sigma factors"/>
    <property type="match status" value="1"/>
</dbReference>
<keyword evidence="2 6" id="KW-0805">Transcription regulation</keyword>
<proteinExistence type="inferred from homology"/>
<dbReference type="Gene3D" id="1.10.1740.10">
    <property type="match status" value="1"/>
</dbReference>
<feature type="domain" description="RNA polymerase sigma factor 70 region 4 type 2" evidence="9">
    <location>
        <begin position="121"/>
        <end position="168"/>
    </location>
</feature>
<evidence type="ECO:0000256" key="7">
    <source>
        <dbReference type="SAM" id="Phobius"/>
    </source>
</evidence>
<reference evidence="11" key="1">
    <citation type="submission" date="2021-03" db="EMBL/GenBank/DDBJ databases">
        <title>Assistant Professor.</title>
        <authorList>
            <person name="Huq M.A."/>
        </authorList>
    </citation>
    <scope>NUCLEOTIDE SEQUENCE [LARGE SCALE GENOMIC DNA]</scope>
    <source>
        <strain evidence="11">MAH-28</strain>
    </source>
</reference>
<sequence length="199" mass="23012">MADYQTYNDNALLLRIAEGDEAAFSLLFNRYYQAMVSFVQRFTESAPVSEEIVQDVFLKIWMTRETLAAVTHCKAYLMTVAKNQTINALKKLAREQEKAREIQEAPQLQQETEDDPRFHVIDRAIDQLPPQRKTVYLMARHGRLSYEEIGRQLNISAKTVKKHMQLAIASVTAFIKANARLLLAFLFWLKFFSGALLFF</sequence>
<accession>A0ABS3YB30</accession>
<evidence type="ECO:0000256" key="1">
    <source>
        <dbReference type="ARBA" id="ARBA00010641"/>
    </source>
</evidence>
<organism evidence="10 11">
    <name type="scientific">Chitinophaga chungangae</name>
    <dbReference type="NCBI Taxonomy" id="2821488"/>
    <lineage>
        <taxon>Bacteria</taxon>
        <taxon>Pseudomonadati</taxon>
        <taxon>Bacteroidota</taxon>
        <taxon>Chitinophagia</taxon>
        <taxon>Chitinophagales</taxon>
        <taxon>Chitinophagaceae</taxon>
        <taxon>Chitinophaga</taxon>
    </lineage>
</organism>
<evidence type="ECO:0000313" key="10">
    <source>
        <dbReference type="EMBL" id="MBO9151359.1"/>
    </source>
</evidence>
<keyword evidence="7" id="KW-1133">Transmembrane helix</keyword>
<dbReference type="InterPro" id="IPR014327">
    <property type="entry name" value="RNA_pol_sigma70_bacteroid"/>
</dbReference>
<evidence type="ECO:0000256" key="2">
    <source>
        <dbReference type="ARBA" id="ARBA00023015"/>
    </source>
</evidence>
<evidence type="ECO:0000256" key="5">
    <source>
        <dbReference type="ARBA" id="ARBA00023163"/>
    </source>
</evidence>
<dbReference type="PANTHER" id="PTHR43133:SF46">
    <property type="entry name" value="RNA POLYMERASE SIGMA-70 FACTOR ECF SUBFAMILY"/>
    <property type="match status" value="1"/>
</dbReference>
<keyword evidence="7" id="KW-0472">Membrane</keyword>